<evidence type="ECO:0000256" key="2">
    <source>
        <dbReference type="ARBA" id="ARBA00022692"/>
    </source>
</evidence>
<evidence type="ECO:0000256" key="5">
    <source>
        <dbReference type="SAM" id="Phobius"/>
    </source>
</evidence>
<keyword evidence="3 5" id="KW-1133">Transmembrane helix</keyword>
<dbReference type="AlphaFoldDB" id="A0A9W6WQ25"/>
<dbReference type="PANTHER" id="PTHR11040:SF44">
    <property type="entry name" value="PROTEIN ZNTC-RELATED"/>
    <property type="match status" value="1"/>
</dbReference>
<keyword evidence="7" id="KW-1185">Reference proteome</keyword>
<sequence>MSEERCCGCVSEFSDQDYDMSMHVGATFIIFAVSLAGSFLPVAAQKIPRCSTSSMIMAAISAFAYGVVLATGLIHMVNEGIEKLSDECLGAIVEDYGCIGLAVVLVTMVLMHLIECEGVELYGSEGSGLHSHHHGTHDAAITVTTRQNSVVTPHFTGIPYHQKDLEKPAHNFRRKLATMIFEAGVAFHSVVIGLDLGISAGPEFKTLMTALCFHQFF</sequence>
<feature type="transmembrane region" description="Helical" evidence="5">
    <location>
        <begin position="55"/>
        <end position="76"/>
    </location>
</feature>
<accession>A0A9W6WQ25</accession>
<dbReference type="GO" id="GO:0005886">
    <property type="term" value="C:plasma membrane"/>
    <property type="evidence" value="ECO:0007669"/>
    <property type="project" value="TreeGrafter"/>
</dbReference>
<comment type="caution">
    <text evidence="6">The sequence shown here is derived from an EMBL/GenBank/DDBJ whole genome shotgun (WGS) entry which is preliminary data.</text>
</comment>
<evidence type="ECO:0000256" key="1">
    <source>
        <dbReference type="ARBA" id="ARBA00004141"/>
    </source>
</evidence>
<feature type="transmembrane region" description="Helical" evidence="5">
    <location>
        <begin position="20"/>
        <end position="43"/>
    </location>
</feature>
<dbReference type="Proteomes" id="UP001165083">
    <property type="component" value="Unassembled WGS sequence"/>
</dbReference>
<comment type="subcellular location">
    <subcellularLocation>
        <location evidence="1">Membrane</location>
        <topology evidence="1">Multi-pass membrane protein</topology>
    </subcellularLocation>
</comment>
<reference evidence="6" key="1">
    <citation type="submission" date="2023-04" db="EMBL/GenBank/DDBJ databases">
        <title>Phytophthora lilii NBRC 32176.</title>
        <authorList>
            <person name="Ichikawa N."/>
            <person name="Sato H."/>
            <person name="Tonouchi N."/>
        </authorList>
    </citation>
    <scope>NUCLEOTIDE SEQUENCE</scope>
    <source>
        <strain evidence="6">NBRC 32176</strain>
    </source>
</reference>
<name>A0A9W6WQ25_9STRA</name>
<feature type="transmembrane region" description="Helical" evidence="5">
    <location>
        <begin position="176"/>
        <end position="198"/>
    </location>
</feature>
<gene>
    <name evidence="6" type="ORF">Plil01_000370500</name>
</gene>
<dbReference type="GO" id="GO:0005385">
    <property type="term" value="F:zinc ion transmembrane transporter activity"/>
    <property type="evidence" value="ECO:0007669"/>
    <property type="project" value="TreeGrafter"/>
</dbReference>
<protein>
    <submittedName>
        <fullName evidence="6">Unnamed protein product</fullName>
    </submittedName>
</protein>
<proteinExistence type="predicted"/>
<keyword evidence="4 5" id="KW-0472">Membrane</keyword>
<evidence type="ECO:0000313" key="7">
    <source>
        <dbReference type="Proteomes" id="UP001165083"/>
    </source>
</evidence>
<evidence type="ECO:0000256" key="3">
    <source>
        <dbReference type="ARBA" id="ARBA00022989"/>
    </source>
</evidence>
<feature type="transmembrane region" description="Helical" evidence="5">
    <location>
        <begin position="96"/>
        <end position="114"/>
    </location>
</feature>
<dbReference type="InterPro" id="IPR003689">
    <property type="entry name" value="ZIP"/>
</dbReference>
<evidence type="ECO:0000256" key="4">
    <source>
        <dbReference type="ARBA" id="ARBA00023136"/>
    </source>
</evidence>
<organism evidence="6 7">
    <name type="scientific">Phytophthora lilii</name>
    <dbReference type="NCBI Taxonomy" id="2077276"/>
    <lineage>
        <taxon>Eukaryota</taxon>
        <taxon>Sar</taxon>
        <taxon>Stramenopiles</taxon>
        <taxon>Oomycota</taxon>
        <taxon>Peronosporomycetes</taxon>
        <taxon>Peronosporales</taxon>
        <taxon>Peronosporaceae</taxon>
        <taxon>Phytophthora</taxon>
    </lineage>
</organism>
<dbReference type="OrthoDB" id="448280at2759"/>
<keyword evidence="2 5" id="KW-0812">Transmembrane</keyword>
<evidence type="ECO:0000313" key="6">
    <source>
        <dbReference type="EMBL" id="GMF13206.1"/>
    </source>
</evidence>
<dbReference type="EMBL" id="BSXW01000147">
    <property type="protein sequence ID" value="GMF13206.1"/>
    <property type="molecule type" value="Genomic_DNA"/>
</dbReference>
<dbReference type="PANTHER" id="PTHR11040">
    <property type="entry name" value="ZINC/IRON TRANSPORTER"/>
    <property type="match status" value="1"/>
</dbReference>
<dbReference type="Pfam" id="PF02535">
    <property type="entry name" value="Zip"/>
    <property type="match status" value="1"/>
</dbReference>